<evidence type="ECO:0000313" key="4">
    <source>
        <dbReference type="EMBL" id="KEP52982.1"/>
    </source>
</evidence>
<evidence type="ECO:0000313" key="5">
    <source>
        <dbReference type="Proteomes" id="UP000027456"/>
    </source>
</evidence>
<dbReference type="InterPro" id="IPR003034">
    <property type="entry name" value="SAP_dom"/>
</dbReference>
<dbReference type="HOGENOM" id="CLU_058280_0_0_1"/>
<evidence type="ECO:0000259" key="3">
    <source>
        <dbReference type="PROSITE" id="PS50800"/>
    </source>
</evidence>
<dbReference type="EMBL" id="AZST01000078">
    <property type="protein sequence ID" value="KEP52982.1"/>
    <property type="molecule type" value="Genomic_DNA"/>
</dbReference>
<dbReference type="STRING" id="1423351.A0A074SSN8"/>
<gene>
    <name evidence="4" type="ORF">V565_037070</name>
</gene>
<keyword evidence="5" id="KW-1185">Reference proteome</keyword>
<sequence>MLRQISRTVVRPQCQSRSLASTVLLPKTPEQWQEYTITQLKNEAKQRGLATGGSKSKLIQRLATHGQTNERPSPFAENPASAYISARQRWISTGGSTPAEASGDKFKARFSRTLDVKVPETPEPFDEGPVIPFLAQNFDSPPSESASPPQEPPSNAPKVVTVASAATHVGGGPSHAIHEAVDAYALESKAGSQTIGIKGLLEELGISLNFNFKDTANETTNELLKPVASGISIPRVEKDTVNVKDAMRELNEEERRGLWVLGGIIFGGLVLGSFGNKRSTFKKDKH</sequence>
<keyword evidence="2" id="KW-0472">Membrane</keyword>
<feature type="domain" description="SAP" evidence="3">
    <location>
        <begin position="32"/>
        <end position="66"/>
    </location>
</feature>
<dbReference type="InterPro" id="IPR036361">
    <property type="entry name" value="SAP_dom_sf"/>
</dbReference>
<name>A0A074SSN8_9AGAM</name>
<dbReference type="Gene3D" id="1.10.720.30">
    <property type="entry name" value="SAP domain"/>
    <property type="match status" value="1"/>
</dbReference>
<keyword evidence="2" id="KW-1133">Transmembrane helix</keyword>
<feature type="region of interest" description="Disordered" evidence="1">
    <location>
        <begin position="119"/>
        <end position="157"/>
    </location>
</feature>
<dbReference type="AlphaFoldDB" id="A0A074SSN8"/>
<organism evidence="4 5">
    <name type="scientific">Rhizoctonia solani 123E</name>
    <dbReference type="NCBI Taxonomy" id="1423351"/>
    <lineage>
        <taxon>Eukaryota</taxon>
        <taxon>Fungi</taxon>
        <taxon>Dikarya</taxon>
        <taxon>Basidiomycota</taxon>
        <taxon>Agaricomycotina</taxon>
        <taxon>Agaricomycetes</taxon>
        <taxon>Cantharellales</taxon>
        <taxon>Ceratobasidiaceae</taxon>
        <taxon>Rhizoctonia</taxon>
    </lineage>
</organism>
<feature type="transmembrane region" description="Helical" evidence="2">
    <location>
        <begin position="257"/>
        <end position="275"/>
    </location>
</feature>
<protein>
    <submittedName>
        <fullName evidence="4">Replication factor C subunit 2</fullName>
    </submittedName>
</protein>
<dbReference type="Pfam" id="PF02037">
    <property type="entry name" value="SAP"/>
    <property type="match status" value="1"/>
</dbReference>
<proteinExistence type="predicted"/>
<evidence type="ECO:0000256" key="1">
    <source>
        <dbReference type="SAM" id="MobiDB-lite"/>
    </source>
</evidence>
<dbReference type="Proteomes" id="UP000027456">
    <property type="component" value="Unassembled WGS sequence"/>
</dbReference>
<reference evidence="4 5" key="1">
    <citation type="submission" date="2013-12" db="EMBL/GenBank/DDBJ databases">
        <authorList>
            <person name="Cubeta M."/>
            <person name="Pakala S."/>
            <person name="Fedorova N."/>
            <person name="Thomas E."/>
            <person name="Dean R."/>
            <person name="Jabaji S."/>
            <person name="Neate S."/>
            <person name="Toda T."/>
            <person name="Tavantzis S."/>
            <person name="Vilgalys R."/>
            <person name="Bharathan N."/>
            <person name="Pakala S."/>
            <person name="Losada L.S."/>
            <person name="Zafar N."/>
            <person name="Nierman W."/>
        </authorList>
    </citation>
    <scope>NUCLEOTIDE SEQUENCE [LARGE SCALE GENOMIC DNA]</scope>
    <source>
        <strain evidence="4 5">123E</strain>
    </source>
</reference>
<dbReference type="SUPFAM" id="SSF68906">
    <property type="entry name" value="SAP domain"/>
    <property type="match status" value="1"/>
</dbReference>
<accession>A0A074SSN8</accession>
<evidence type="ECO:0000256" key="2">
    <source>
        <dbReference type="SAM" id="Phobius"/>
    </source>
</evidence>
<dbReference type="PROSITE" id="PS50800">
    <property type="entry name" value="SAP"/>
    <property type="match status" value="1"/>
</dbReference>
<comment type="caution">
    <text evidence="4">The sequence shown here is derived from an EMBL/GenBank/DDBJ whole genome shotgun (WGS) entry which is preliminary data.</text>
</comment>
<keyword evidence="2" id="KW-0812">Transmembrane</keyword>
<dbReference type="OrthoDB" id="445357at2759"/>